<dbReference type="Proteomes" id="UP001337655">
    <property type="component" value="Unassembled WGS sequence"/>
</dbReference>
<reference evidence="3 4" key="1">
    <citation type="submission" date="2023-08" db="EMBL/GenBank/DDBJ databases">
        <title>Black Yeasts Isolated from many extreme environments.</title>
        <authorList>
            <person name="Coleine C."/>
            <person name="Stajich J.E."/>
            <person name="Selbmann L."/>
        </authorList>
    </citation>
    <scope>NUCLEOTIDE SEQUENCE [LARGE SCALE GENOMIC DNA]</scope>
    <source>
        <strain evidence="3 4">CCFEE 5935</strain>
    </source>
</reference>
<evidence type="ECO:0000313" key="3">
    <source>
        <dbReference type="EMBL" id="KAK5172599.1"/>
    </source>
</evidence>
<organism evidence="3 4">
    <name type="scientific">Saxophila tyrrhenica</name>
    <dbReference type="NCBI Taxonomy" id="1690608"/>
    <lineage>
        <taxon>Eukaryota</taxon>
        <taxon>Fungi</taxon>
        <taxon>Dikarya</taxon>
        <taxon>Ascomycota</taxon>
        <taxon>Pezizomycotina</taxon>
        <taxon>Dothideomycetes</taxon>
        <taxon>Dothideomycetidae</taxon>
        <taxon>Mycosphaerellales</taxon>
        <taxon>Extremaceae</taxon>
        <taxon>Saxophila</taxon>
    </lineage>
</organism>
<dbReference type="InterPro" id="IPR052895">
    <property type="entry name" value="HetReg/Transcr_Mod"/>
</dbReference>
<feature type="region of interest" description="Disordered" evidence="1">
    <location>
        <begin position="175"/>
        <end position="196"/>
    </location>
</feature>
<feature type="domain" description="Heterokaryon incompatibility" evidence="2">
    <location>
        <begin position="53"/>
        <end position="226"/>
    </location>
</feature>
<evidence type="ECO:0000313" key="4">
    <source>
        <dbReference type="Proteomes" id="UP001337655"/>
    </source>
</evidence>
<name>A0AAV9PFQ8_9PEZI</name>
<dbReference type="PANTHER" id="PTHR24148:SF64">
    <property type="entry name" value="HETEROKARYON INCOMPATIBILITY DOMAIN-CONTAINING PROTEIN"/>
    <property type="match status" value="1"/>
</dbReference>
<proteinExistence type="predicted"/>
<dbReference type="GeneID" id="89924066"/>
<evidence type="ECO:0000256" key="1">
    <source>
        <dbReference type="SAM" id="MobiDB-lite"/>
    </source>
</evidence>
<dbReference type="EMBL" id="JAVRRT010000004">
    <property type="protein sequence ID" value="KAK5172599.1"/>
    <property type="molecule type" value="Genomic_DNA"/>
</dbReference>
<accession>A0AAV9PFQ8</accession>
<dbReference type="PANTHER" id="PTHR24148">
    <property type="entry name" value="ANKYRIN REPEAT DOMAIN-CONTAINING PROTEIN 39 HOMOLOG-RELATED"/>
    <property type="match status" value="1"/>
</dbReference>
<comment type="caution">
    <text evidence="3">The sequence shown here is derived from an EMBL/GenBank/DDBJ whole genome shotgun (WGS) entry which is preliminary data.</text>
</comment>
<dbReference type="InterPro" id="IPR010730">
    <property type="entry name" value="HET"/>
</dbReference>
<dbReference type="RefSeq" id="XP_064661317.1">
    <property type="nucleotide sequence ID" value="XM_064799978.1"/>
</dbReference>
<evidence type="ECO:0000259" key="2">
    <source>
        <dbReference type="Pfam" id="PF06985"/>
    </source>
</evidence>
<dbReference type="Pfam" id="PF06985">
    <property type="entry name" value="HET"/>
    <property type="match status" value="1"/>
</dbReference>
<protein>
    <recommendedName>
        <fullName evidence="2">Heterokaryon incompatibility domain-containing protein</fullName>
    </recommendedName>
</protein>
<dbReference type="AlphaFoldDB" id="A0AAV9PFQ8"/>
<sequence>MATGYPYESMPLDPHRMEIRLLQLEVPRDETTPPPLRFELIRVSLKGLLPPRYCAISYAWGDATELRIIHIDGYPVRVPKNTYEALQGVYLRKATHQYYITSQREAFTDLWIDAVCIDQSSISEQSQQVSIMHHVYRKASKVLVWLGDAAGREVETFQLIEELWRSVDPDRVSEVSSRPMEPLKSPSDADLPSTTYEQKPLTSKQVSLLETLYNCRWFTRLWIVQEVGAADREDCLSYYGTAFMYTHKIARVARLLQRVYEASNDTSVTHHKYDQCSSGLTAPQVPTISSFSKRHLHNLLRISSNYDCGEPLDRVFALFGLLPTDVRQTLNTYATIEPDYSKTAAAVYRAVTRAAMIYTKSIVLLGQAGHFERRGQSSLVGSLPSWVPDYSVPPPPGRSRDSDVARSRFDMCHCCSDPNVLGIYAATTDEVAHVEPVIRIDTDQSWLDIRMQLTTVVLSVYGVLETDWAKAADRRTIALICRQLRFNIESSWYLCTEGMSKFVDFLVDTYNTRLVQRTIGEPDSEERAFLMTLLDSNGLKFYTTRAGKVRLGSPQIEVGDKICRLIDNLSWMTSIIILRSCEHNQWLLISHTGFTDMDVNLSPAIVLHDGVAVLTLDQEEDRFEGRESMKALKRRCFHII</sequence>
<keyword evidence="4" id="KW-1185">Reference proteome</keyword>
<gene>
    <name evidence="3" type="ORF">LTR77_002719</name>
</gene>